<sequence length="150" mass="17083">MESLHTLIAPFRESLHREALRWDKGVLELTPRFPKGACRDSSYLLGTFLAENGHFGARFLEGDAGGAQKELGSHAWLKLDDWWIDITGSQFEEYKRPEILIAREDQFLSTWEPSDGGIADFRLVYDVPGYEHDLHAFESAYARVVKGIRA</sequence>
<gene>
    <name evidence="1" type="ORF">HU758_007235</name>
</gene>
<organism evidence="1 2">
    <name type="scientific">Pseudomonas kurunegalensis</name>
    <dbReference type="NCBI Taxonomy" id="485880"/>
    <lineage>
        <taxon>Bacteria</taxon>
        <taxon>Pseudomonadati</taxon>
        <taxon>Pseudomonadota</taxon>
        <taxon>Gammaproteobacteria</taxon>
        <taxon>Pseudomonadales</taxon>
        <taxon>Pseudomonadaceae</taxon>
        <taxon>Pseudomonas</taxon>
    </lineage>
</organism>
<evidence type="ECO:0000313" key="1">
    <source>
        <dbReference type="EMBL" id="MBV4514994.1"/>
    </source>
</evidence>
<dbReference type="Proteomes" id="UP000624243">
    <property type="component" value="Unassembled WGS sequence"/>
</dbReference>
<name>A0ACC5UKP8_9PSED</name>
<comment type="caution">
    <text evidence="1">The sequence shown here is derived from an EMBL/GenBank/DDBJ whole genome shotgun (WGS) entry which is preliminary data.</text>
</comment>
<protein>
    <submittedName>
        <fullName evidence="1">Uncharacterized protein</fullName>
    </submittedName>
</protein>
<evidence type="ECO:0000313" key="2">
    <source>
        <dbReference type="Proteomes" id="UP000624243"/>
    </source>
</evidence>
<accession>A0ACC5UKP8</accession>
<proteinExistence type="predicted"/>
<dbReference type="EMBL" id="JABWSB020000003">
    <property type="protein sequence ID" value="MBV4514994.1"/>
    <property type="molecule type" value="Genomic_DNA"/>
</dbReference>
<keyword evidence="2" id="KW-1185">Reference proteome</keyword>
<reference evidence="1 2" key="1">
    <citation type="journal article" date="2020" name="Microorganisms">
        <title>Reliable Identification of Environmental Pseudomonas Isolates Using the rpoD Gene.</title>
        <authorList>
            <consortium name="The Broad Institute Genome Sequencing Platform"/>
            <person name="Girard L."/>
            <person name="Lood C."/>
            <person name="Rokni-Zadeh H."/>
            <person name="van Noort V."/>
            <person name="Lavigne R."/>
            <person name="De Mot R."/>
        </authorList>
    </citation>
    <scope>NUCLEOTIDE SEQUENCE [LARGE SCALE GENOMIC DNA]</scope>
    <source>
        <strain evidence="1 2">RW1P2</strain>
    </source>
</reference>